<organism evidence="2 3">
    <name type="scientific">Chloropicon primus</name>
    <dbReference type="NCBI Taxonomy" id="1764295"/>
    <lineage>
        <taxon>Eukaryota</taxon>
        <taxon>Viridiplantae</taxon>
        <taxon>Chlorophyta</taxon>
        <taxon>Chloropicophyceae</taxon>
        <taxon>Chloropicales</taxon>
        <taxon>Chloropicaceae</taxon>
        <taxon>Chloropicon</taxon>
    </lineage>
</organism>
<dbReference type="PANTHER" id="PTHR44542">
    <property type="entry name" value="THIOSULFATE SULFURTRANSFERASE 18"/>
    <property type="match status" value="1"/>
</dbReference>
<dbReference type="Proteomes" id="UP000316726">
    <property type="component" value="Chromosome 20"/>
</dbReference>
<dbReference type="PROSITE" id="PS50206">
    <property type="entry name" value="RHODANESE_3"/>
    <property type="match status" value="1"/>
</dbReference>
<dbReference type="AlphaFoldDB" id="A0A5B8N0Q7"/>
<dbReference type="InterPro" id="IPR036873">
    <property type="entry name" value="Rhodanese-like_dom_sf"/>
</dbReference>
<feature type="domain" description="Rhodanese" evidence="1">
    <location>
        <begin position="96"/>
        <end position="203"/>
    </location>
</feature>
<dbReference type="PANTHER" id="PTHR44542:SF14">
    <property type="entry name" value="PROTEIN HIGH ARSENIC CONTENT 1, MITOCHONDRIAL-RELATED"/>
    <property type="match status" value="1"/>
</dbReference>
<reference evidence="2 3" key="1">
    <citation type="submission" date="2018-07" db="EMBL/GenBank/DDBJ databases">
        <title>The complete nuclear genome of the prasinophyte Chloropicon primus (CCMP1205).</title>
        <authorList>
            <person name="Pombert J.-F."/>
            <person name="Otis C."/>
            <person name="Turmel M."/>
            <person name="Lemieux C."/>
        </authorList>
    </citation>
    <scope>NUCLEOTIDE SEQUENCE [LARGE SCALE GENOMIC DNA]</scope>
    <source>
        <strain evidence="2 3">CCMP1205</strain>
    </source>
</reference>
<dbReference type="InterPro" id="IPR001763">
    <property type="entry name" value="Rhodanese-like_dom"/>
</dbReference>
<evidence type="ECO:0000259" key="1">
    <source>
        <dbReference type="PROSITE" id="PS50206"/>
    </source>
</evidence>
<dbReference type="InterPro" id="IPR044684">
    <property type="entry name" value="STR17/STR18/HARC1-like"/>
</dbReference>
<dbReference type="EMBL" id="CP031053">
    <property type="protein sequence ID" value="QDZ26121.1"/>
    <property type="molecule type" value="Genomic_DNA"/>
</dbReference>
<dbReference type="OrthoDB" id="566238at2759"/>
<dbReference type="CDD" id="cd00158">
    <property type="entry name" value="RHOD"/>
    <property type="match status" value="1"/>
</dbReference>
<evidence type="ECO:0000313" key="3">
    <source>
        <dbReference type="Proteomes" id="UP000316726"/>
    </source>
</evidence>
<name>A0A5B8N0Q7_9CHLO</name>
<dbReference type="Pfam" id="PF00581">
    <property type="entry name" value="Rhodanese"/>
    <property type="match status" value="1"/>
</dbReference>
<gene>
    <name evidence="2" type="ORF">A3770_20p86390</name>
</gene>
<sequence length="273" mass="30640">MATTRVTMKQCLVGKVGARRMARTHTNTNTSNTNTSNGVSRRVVVPRDMRVRGYPAYQEEPEPEPKIWPDPDFIEEVMAAFPDKGVANVEEGRCLYEEGYQYLDVRSVPEVESDGQTPRAVNIPLIDTVRKWNLSVSPAELEVTQTANPKFMDQIKEAFPDKDTPILVVCSDGTQRAIQVLMLLDAEGYTNIVGLKGGFIEWNFFFKPYPKQNRIERRGQTVKYSTVYTADGDALGVHTTGAGFTPVDKVDMHIDSVDMQTWIKWEDAVKASA</sequence>
<protein>
    <recommendedName>
        <fullName evidence="1">Rhodanese domain-containing protein</fullName>
    </recommendedName>
</protein>
<accession>A0A5B8N0Q7</accession>
<dbReference type="GO" id="GO:0003824">
    <property type="term" value="F:catalytic activity"/>
    <property type="evidence" value="ECO:0007669"/>
    <property type="project" value="InterPro"/>
</dbReference>
<keyword evidence="3" id="KW-1185">Reference proteome</keyword>
<dbReference type="SMART" id="SM00450">
    <property type="entry name" value="RHOD"/>
    <property type="match status" value="1"/>
</dbReference>
<proteinExistence type="predicted"/>
<dbReference type="SUPFAM" id="SSF52821">
    <property type="entry name" value="Rhodanese/Cell cycle control phosphatase"/>
    <property type="match status" value="1"/>
</dbReference>
<dbReference type="STRING" id="1764295.A0A5B8N0Q7"/>
<evidence type="ECO:0000313" key="2">
    <source>
        <dbReference type="EMBL" id="QDZ26121.1"/>
    </source>
</evidence>
<dbReference type="Gene3D" id="3.40.250.10">
    <property type="entry name" value="Rhodanese-like domain"/>
    <property type="match status" value="1"/>
</dbReference>